<evidence type="ECO:0000313" key="6">
    <source>
        <dbReference type="Proteomes" id="UP001174208"/>
    </source>
</evidence>
<keyword evidence="4" id="KW-0804">Transcription</keyword>
<evidence type="ECO:0000256" key="1">
    <source>
        <dbReference type="ARBA" id="ARBA00011046"/>
    </source>
</evidence>
<comment type="caution">
    <text evidence="5">The sequence shown here is derived from an EMBL/GenBank/DDBJ whole genome shotgun (WGS) entry which is preliminary data.</text>
</comment>
<reference evidence="5" key="1">
    <citation type="submission" date="2023-06" db="EMBL/GenBank/DDBJ databases">
        <title>MT1 and MT2 Draft Genomes of Novel Species.</title>
        <authorList>
            <person name="Venkateswaran K."/>
        </authorList>
    </citation>
    <scope>NUCLEOTIDE SEQUENCE</scope>
    <source>
        <strain evidence="5">F6_8S_P_1B</strain>
    </source>
</reference>
<dbReference type="Gene3D" id="1.10.10.10">
    <property type="entry name" value="Winged helix-like DNA-binding domain superfamily/Winged helix DNA-binding domain"/>
    <property type="match status" value="1"/>
</dbReference>
<dbReference type="InterPro" id="IPR005650">
    <property type="entry name" value="BlaI_family"/>
</dbReference>
<name>A0ABT8KCN1_9MICO</name>
<dbReference type="InterPro" id="IPR036390">
    <property type="entry name" value="WH_DNA-bd_sf"/>
</dbReference>
<sequence length="122" mass="13310">MANLGELERAVMDALWAVETPLSAGELRDRLAGARDGGKTPALTTVLTVLSRLEQKGFVSRDRDARPHLYSAALTRAGHVAELMHEVLESSSDRTEALAYFVGSVDESEAQMLRRLLDARSS</sequence>
<accession>A0ABT8KCN1</accession>
<dbReference type="RefSeq" id="WP_301208605.1">
    <property type="nucleotide sequence ID" value="NZ_JAROCF010000001.1"/>
</dbReference>
<dbReference type="Gene3D" id="6.10.140.850">
    <property type="match status" value="1"/>
</dbReference>
<protein>
    <submittedName>
        <fullName evidence="5">BlaI/MecI/CopY family transcriptional regulator</fullName>
    </submittedName>
</protein>
<organism evidence="5 6">
    <name type="scientific">Leifsonia williamsii</name>
    <dbReference type="NCBI Taxonomy" id="3035919"/>
    <lineage>
        <taxon>Bacteria</taxon>
        <taxon>Bacillati</taxon>
        <taxon>Actinomycetota</taxon>
        <taxon>Actinomycetes</taxon>
        <taxon>Micrococcales</taxon>
        <taxon>Microbacteriaceae</taxon>
        <taxon>Leifsonia</taxon>
    </lineage>
</organism>
<gene>
    <name evidence="5" type="ORF">P5G50_12225</name>
</gene>
<evidence type="ECO:0000256" key="4">
    <source>
        <dbReference type="ARBA" id="ARBA00023163"/>
    </source>
</evidence>
<evidence type="ECO:0000313" key="5">
    <source>
        <dbReference type="EMBL" id="MDN4615215.1"/>
    </source>
</evidence>
<keyword evidence="6" id="KW-1185">Reference proteome</keyword>
<keyword evidence="2" id="KW-0805">Transcription regulation</keyword>
<dbReference type="Proteomes" id="UP001174208">
    <property type="component" value="Unassembled WGS sequence"/>
</dbReference>
<proteinExistence type="inferred from homology"/>
<evidence type="ECO:0000256" key="2">
    <source>
        <dbReference type="ARBA" id="ARBA00023015"/>
    </source>
</evidence>
<dbReference type="EMBL" id="JAROCF010000001">
    <property type="protein sequence ID" value="MDN4615215.1"/>
    <property type="molecule type" value="Genomic_DNA"/>
</dbReference>
<dbReference type="Pfam" id="PF03965">
    <property type="entry name" value="Penicillinase_R"/>
    <property type="match status" value="1"/>
</dbReference>
<dbReference type="SUPFAM" id="SSF46785">
    <property type="entry name" value="Winged helix' DNA-binding domain"/>
    <property type="match status" value="1"/>
</dbReference>
<evidence type="ECO:0000256" key="3">
    <source>
        <dbReference type="ARBA" id="ARBA00023125"/>
    </source>
</evidence>
<comment type="similarity">
    <text evidence="1">Belongs to the BlaI transcriptional regulatory family.</text>
</comment>
<keyword evidence="3" id="KW-0238">DNA-binding</keyword>
<dbReference type="InterPro" id="IPR036388">
    <property type="entry name" value="WH-like_DNA-bd_sf"/>
</dbReference>